<dbReference type="Proteomes" id="UP000003460">
    <property type="component" value="Unassembled WGS sequence"/>
</dbReference>
<sequence length="60" mass="7125">MTKFFFLYFLFTSASLFHHERRSIPSRGDIRTITRGHYAFASGGRRSLFVINYNWCFILA</sequence>
<organism evidence="1 2">
    <name type="scientific">Alloprevotella tannerae ATCC 51259</name>
    <dbReference type="NCBI Taxonomy" id="626522"/>
    <lineage>
        <taxon>Bacteria</taxon>
        <taxon>Pseudomonadati</taxon>
        <taxon>Bacteroidota</taxon>
        <taxon>Bacteroidia</taxon>
        <taxon>Bacteroidales</taxon>
        <taxon>Prevotellaceae</taxon>
        <taxon>Alloprevotella</taxon>
    </lineage>
</organism>
<proteinExistence type="predicted"/>
<evidence type="ECO:0000313" key="2">
    <source>
        <dbReference type="Proteomes" id="UP000003460"/>
    </source>
</evidence>
<keyword evidence="2" id="KW-1185">Reference proteome</keyword>
<dbReference type="HOGENOM" id="CLU_2937902_0_0_10"/>
<protein>
    <submittedName>
        <fullName evidence="1">Uncharacterized protein</fullName>
    </submittedName>
</protein>
<reference evidence="1" key="1">
    <citation type="submission" date="2009-09" db="EMBL/GenBank/DDBJ databases">
        <authorList>
            <person name="Weinstock G."/>
            <person name="Sodergren E."/>
            <person name="Clifton S."/>
            <person name="Fulton L."/>
            <person name="Fulton B."/>
            <person name="Courtney L."/>
            <person name="Fronick C."/>
            <person name="Harrison M."/>
            <person name="Strong C."/>
            <person name="Farmer C."/>
            <person name="Delahaunty K."/>
            <person name="Markovic C."/>
            <person name="Hall O."/>
            <person name="Minx P."/>
            <person name="Tomlinson C."/>
            <person name="Mitreva M."/>
            <person name="Nelson J."/>
            <person name="Hou S."/>
            <person name="Wollam A."/>
            <person name="Pepin K.H."/>
            <person name="Johnson M."/>
            <person name="Bhonagiri V."/>
            <person name="Nash W.E."/>
            <person name="Warren W."/>
            <person name="Chinwalla A."/>
            <person name="Mardis E.R."/>
            <person name="Wilson R.K."/>
        </authorList>
    </citation>
    <scope>NUCLEOTIDE SEQUENCE [LARGE SCALE GENOMIC DNA]</scope>
    <source>
        <strain evidence="1">ATCC 51259</strain>
    </source>
</reference>
<accession>C9LD14</accession>
<evidence type="ECO:0000313" key="1">
    <source>
        <dbReference type="EMBL" id="EEX72972.1"/>
    </source>
</evidence>
<dbReference type="AlphaFoldDB" id="C9LD14"/>
<dbReference type="EMBL" id="ACIJ02000002">
    <property type="protein sequence ID" value="EEX72972.1"/>
    <property type="molecule type" value="Genomic_DNA"/>
</dbReference>
<gene>
    <name evidence="1" type="ORF">GCWU000325_00136</name>
</gene>
<name>C9LD14_9BACT</name>
<comment type="caution">
    <text evidence="1">The sequence shown here is derived from an EMBL/GenBank/DDBJ whole genome shotgun (WGS) entry which is preliminary data.</text>
</comment>